<dbReference type="PROSITE" id="PS00105">
    <property type="entry name" value="AA_TRANSFER_CLASS_1"/>
    <property type="match status" value="1"/>
</dbReference>
<accession>A0A3B0RTG0</accession>
<dbReference type="PANTHER" id="PTHR46383:SF1">
    <property type="entry name" value="ASPARTATE AMINOTRANSFERASE"/>
    <property type="match status" value="1"/>
</dbReference>
<dbReference type="PANTHER" id="PTHR46383">
    <property type="entry name" value="ASPARTATE AMINOTRANSFERASE"/>
    <property type="match status" value="1"/>
</dbReference>
<evidence type="ECO:0000256" key="3">
    <source>
        <dbReference type="ARBA" id="ARBA00022576"/>
    </source>
</evidence>
<dbReference type="FunFam" id="3.40.640.10:FF:000033">
    <property type="entry name" value="Aspartate aminotransferase"/>
    <property type="match status" value="1"/>
</dbReference>
<dbReference type="InterPro" id="IPR004838">
    <property type="entry name" value="NHTrfase_class1_PyrdxlP-BS"/>
</dbReference>
<dbReference type="GO" id="GO:0030170">
    <property type="term" value="F:pyridoxal phosphate binding"/>
    <property type="evidence" value="ECO:0007669"/>
    <property type="project" value="InterPro"/>
</dbReference>
<dbReference type="InterPro" id="IPR015422">
    <property type="entry name" value="PyrdxlP-dep_Trfase_small"/>
</dbReference>
<dbReference type="CDD" id="cd00609">
    <property type="entry name" value="AAT_like"/>
    <property type="match status" value="1"/>
</dbReference>
<evidence type="ECO:0000256" key="4">
    <source>
        <dbReference type="ARBA" id="ARBA00022679"/>
    </source>
</evidence>
<comment type="similarity">
    <text evidence="2">Belongs to the class-I pyridoxal-phosphate-dependent aminotransferase family.</text>
</comment>
<gene>
    <name evidence="7" type="ORF">MNBD_ALPHA08-423</name>
</gene>
<dbReference type="GO" id="GO:0006520">
    <property type="term" value="P:amino acid metabolic process"/>
    <property type="evidence" value="ECO:0007669"/>
    <property type="project" value="InterPro"/>
</dbReference>
<dbReference type="SUPFAM" id="SSF53383">
    <property type="entry name" value="PLP-dependent transferases"/>
    <property type="match status" value="1"/>
</dbReference>
<protein>
    <submittedName>
        <fullName evidence="7">Aspartate aminotransferase</fullName>
        <ecNumber evidence="7">2.6.1.1</ecNumber>
    </submittedName>
</protein>
<dbReference type="EC" id="2.6.1.1" evidence="7"/>
<dbReference type="InterPro" id="IPR015421">
    <property type="entry name" value="PyrdxlP-dep_Trfase_major"/>
</dbReference>
<dbReference type="Gene3D" id="3.90.1150.10">
    <property type="entry name" value="Aspartate Aminotransferase, domain 1"/>
    <property type="match status" value="1"/>
</dbReference>
<proteinExistence type="inferred from homology"/>
<keyword evidence="5" id="KW-0663">Pyridoxal phosphate</keyword>
<comment type="cofactor">
    <cofactor evidence="1">
        <name>pyridoxal 5'-phosphate</name>
        <dbReference type="ChEBI" id="CHEBI:597326"/>
    </cofactor>
</comment>
<evidence type="ECO:0000256" key="5">
    <source>
        <dbReference type="ARBA" id="ARBA00022898"/>
    </source>
</evidence>
<dbReference type="AlphaFoldDB" id="A0A3B0RTG0"/>
<evidence type="ECO:0000313" key="7">
    <source>
        <dbReference type="EMBL" id="VAV86745.1"/>
    </source>
</evidence>
<keyword evidence="3 7" id="KW-0032">Aminotransferase</keyword>
<reference evidence="7" key="1">
    <citation type="submission" date="2018-06" db="EMBL/GenBank/DDBJ databases">
        <authorList>
            <person name="Zhirakovskaya E."/>
        </authorList>
    </citation>
    <scope>NUCLEOTIDE SEQUENCE</scope>
</reference>
<dbReference type="GO" id="GO:0004069">
    <property type="term" value="F:L-aspartate:2-oxoglutarate aminotransferase activity"/>
    <property type="evidence" value="ECO:0007669"/>
    <property type="project" value="UniProtKB-EC"/>
</dbReference>
<dbReference type="InterPro" id="IPR015424">
    <property type="entry name" value="PyrdxlP-dep_Trfase"/>
</dbReference>
<keyword evidence="4 7" id="KW-0808">Transferase</keyword>
<organism evidence="7">
    <name type="scientific">hydrothermal vent metagenome</name>
    <dbReference type="NCBI Taxonomy" id="652676"/>
    <lineage>
        <taxon>unclassified sequences</taxon>
        <taxon>metagenomes</taxon>
        <taxon>ecological metagenomes</taxon>
    </lineage>
</organism>
<dbReference type="InterPro" id="IPR004839">
    <property type="entry name" value="Aminotransferase_I/II_large"/>
</dbReference>
<dbReference type="Pfam" id="PF00155">
    <property type="entry name" value="Aminotran_1_2"/>
    <property type="match status" value="1"/>
</dbReference>
<feature type="domain" description="Aminotransferase class I/classII large" evidence="6">
    <location>
        <begin position="32"/>
        <end position="386"/>
    </location>
</feature>
<evidence type="ECO:0000256" key="1">
    <source>
        <dbReference type="ARBA" id="ARBA00001933"/>
    </source>
</evidence>
<evidence type="ECO:0000259" key="6">
    <source>
        <dbReference type="Pfam" id="PF00155"/>
    </source>
</evidence>
<dbReference type="EMBL" id="UOEC01000014">
    <property type="protein sequence ID" value="VAV86745.1"/>
    <property type="molecule type" value="Genomic_DNA"/>
</dbReference>
<sequence length="400" mass="42534">MPTLSPLLERFKPSAISGMMGTVARLQAEGKKLYDFSTGEPDFDTPEHIKQAAIEAVKQGDTKYSPTDGTIAVRQAVQRKFERDNNLGFALEQVIVATGAKPLIADIIRTMAGPGDEIVLAAPAWPSHVGMIELAGAEPVFVRAGQGDGFIMGPEQLAGAITAKTRAVLLCSPSNPTGAVYGQEALTAIAEVLRQHPDLWIITDDLYEHIVYDNRQFHSILNVAPDLAERTVVINGVSKAYAMTGWRIGYAAGPAGLMNGVRKVMSQATGCPCSVSQAAAVAALDGPLESVGEFVTSYQARRDRSVAGLNQTPGIDCLSPQGAFYLYPSCAGIIGKHQPDETVIKSSHDFANYLLNDWSVAVVPGSAFELDPHFRISTATADDELDAGIAQIKKAVAALV</sequence>
<name>A0A3B0RTG0_9ZZZZ</name>
<dbReference type="InterPro" id="IPR050596">
    <property type="entry name" value="AspAT/PAT-like"/>
</dbReference>
<evidence type="ECO:0000256" key="2">
    <source>
        <dbReference type="ARBA" id="ARBA00007441"/>
    </source>
</evidence>
<dbReference type="Gene3D" id="3.40.640.10">
    <property type="entry name" value="Type I PLP-dependent aspartate aminotransferase-like (Major domain)"/>
    <property type="match status" value="1"/>
</dbReference>